<sequence length="134" mass="14362">MAKIKGLITSTEAKKLNDEWGETRAEAMNQCISDVTGGKVTEDNRSSWWSLEDLKAYIKHAKKQAKKLGYEMNGIRVYCGAHSEDDCYATSFIVPTYAGGLGKDDGDGDNGDIPGGDGLNKGPEGDPPGSGYPQ</sequence>
<gene>
    <name evidence="2" type="ORF">J1C55_03625</name>
</gene>
<accession>A0ABS8EKC4</accession>
<evidence type="ECO:0000313" key="2">
    <source>
        <dbReference type="EMBL" id="MCC1483670.1"/>
    </source>
</evidence>
<evidence type="ECO:0000256" key="1">
    <source>
        <dbReference type="SAM" id="MobiDB-lite"/>
    </source>
</evidence>
<dbReference type="Proteomes" id="UP000778797">
    <property type="component" value="Unassembled WGS sequence"/>
</dbReference>
<reference evidence="3" key="1">
    <citation type="submission" date="2021-03" db="EMBL/GenBank/DDBJ databases">
        <title>Genome of Cognatishimia sp. F0-27.</title>
        <authorList>
            <person name="Ping X."/>
        </authorList>
    </citation>
    <scope>NUCLEOTIDE SEQUENCE [LARGE SCALE GENOMIC DNA]</scope>
    <source>
        <strain evidence="3">E313</strain>
    </source>
</reference>
<organism evidence="2 3">
    <name type="scientific">Winogradskyella immobilis</name>
    <dbReference type="NCBI Taxonomy" id="2816852"/>
    <lineage>
        <taxon>Bacteria</taxon>
        <taxon>Pseudomonadati</taxon>
        <taxon>Bacteroidota</taxon>
        <taxon>Flavobacteriia</taxon>
        <taxon>Flavobacteriales</taxon>
        <taxon>Flavobacteriaceae</taxon>
        <taxon>Winogradskyella</taxon>
    </lineage>
</organism>
<feature type="region of interest" description="Disordered" evidence="1">
    <location>
        <begin position="100"/>
        <end position="134"/>
    </location>
</feature>
<protein>
    <submittedName>
        <fullName evidence="2">Uncharacterized protein</fullName>
    </submittedName>
</protein>
<proteinExistence type="predicted"/>
<reference evidence="3" key="2">
    <citation type="submission" date="2023-07" db="EMBL/GenBank/DDBJ databases">
        <title>Genome of Winogradskyella sp. E313.</title>
        <authorList>
            <person name="Zhou Y."/>
        </authorList>
    </citation>
    <scope>NUCLEOTIDE SEQUENCE [LARGE SCALE GENOMIC DNA]</scope>
    <source>
        <strain evidence="3">E313</strain>
    </source>
</reference>
<comment type="caution">
    <text evidence="2">The sequence shown here is derived from an EMBL/GenBank/DDBJ whole genome shotgun (WGS) entry which is preliminary data.</text>
</comment>
<evidence type="ECO:0000313" key="3">
    <source>
        <dbReference type="Proteomes" id="UP000778797"/>
    </source>
</evidence>
<dbReference type="RefSeq" id="WP_227476119.1">
    <property type="nucleotide sequence ID" value="NZ_JAFMPT010000003.1"/>
</dbReference>
<name>A0ABS8EKC4_9FLAO</name>
<keyword evidence="3" id="KW-1185">Reference proteome</keyword>
<dbReference type="EMBL" id="JAFMPT010000003">
    <property type="protein sequence ID" value="MCC1483670.1"/>
    <property type="molecule type" value="Genomic_DNA"/>
</dbReference>